<dbReference type="InterPro" id="IPR010920">
    <property type="entry name" value="LSM_dom_sf"/>
</dbReference>
<sequence length="342" mass="37468">MNANTFFLSQNSDTPLTGTSSDTVDTVTSWWNSTDAQQWLIATPLRILLIIVVALLVQWVGRRLVDRASKSNIERGGRKKPRTGRFRTRAAGPTEEVDPRIAAMRKSHEQRRRSRIRTLASVAKSALGIVVWMWAVLAILSEIGVNIGPIIASAGVVGVAIGFGAQSLVKDFLAGIFMLLEDQYGVGDTVNVSEEITGDVEDISLRITTIRDIDGTLWYVRNGEILRLGNLSDEYSIARIEVPVALTNDTEKAWDTILQAITEATANPAIADGIIDEPEMNGLTTIKTDHVVYRVSIKTLPGRQWDVQRVVQSKLINALRTAGVQMPYPRGIGAAAYSATEE</sequence>
<dbReference type="PANTHER" id="PTHR30460:SF0">
    <property type="entry name" value="MODERATE CONDUCTANCE MECHANOSENSITIVE CHANNEL YBIO"/>
    <property type="match status" value="1"/>
</dbReference>
<dbReference type="Gene3D" id="1.10.287.1260">
    <property type="match status" value="1"/>
</dbReference>
<dbReference type="HOGENOM" id="CLU_037945_8_1_11"/>
<dbReference type="GO" id="GO:0008381">
    <property type="term" value="F:mechanosensitive monoatomic ion channel activity"/>
    <property type="evidence" value="ECO:0007669"/>
    <property type="project" value="InterPro"/>
</dbReference>
<feature type="domain" description="Mechanosensitive ion channel MscS C-terminal" evidence="10">
    <location>
        <begin position="239"/>
        <end position="326"/>
    </location>
</feature>
<dbReference type="Pfam" id="PF00924">
    <property type="entry name" value="MS_channel_2nd"/>
    <property type="match status" value="1"/>
</dbReference>
<dbReference type="PANTHER" id="PTHR30460">
    <property type="entry name" value="MODERATE CONDUCTANCE MECHANOSENSITIVE CHANNEL YBIO"/>
    <property type="match status" value="1"/>
</dbReference>
<dbReference type="GO" id="GO:0005886">
    <property type="term" value="C:plasma membrane"/>
    <property type="evidence" value="ECO:0007669"/>
    <property type="project" value="UniProtKB-SubCell"/>
</dbReference>
<dbReference type="Gene3D" id="3.30.70.100">
    <property type="match status" value="1"/>
</dbReference>
<evidence type="ECO:0000256" key="8">
    <source>
        <dbReference type="SAM" id="Phobius"/>
    </source>
</evidence>
<dbReference type="InterPro" id="IPR011014">
    <property type="entry name" value="MscS_channel_TM-2"/>
</dbReference>
<evidence type="ECO:0000259" key="10">
    <source>
        <dbReference type="Pfam" id="PF21082"/>
    </source>
</evidence>
<keyword evidence="13" id="KW-1185">Reference proteome</keyword>
<evidence type="ECO:0000256" key="7">
    <source>
        <dbReference type="SAM" id="MobiDB-lite"/>
    </source>
</evidence>
<feature type="transmembrane region" description="Helical" evidence="8">
    <location>
        <begin position="147"/>
        <end position="169"/>
    </location>
</feature>
<evidence type="ECO:0000256" key="4">
    <source>
        <dbReference type="ARBA" id="ARBA00022692"/>
    </source>
</evidence>
<dbReference type="InterPro" id="IPR049278">
    <property type="entry name" value="MS_channel_C"/>
</dbReference>
<feature type="region of interest" description="Disordered" evidence="7">
    <location>
        <begin position="72"/>
        <end position="91"/>
    </location>
</feature>
<proteinExistence type="inferred from homology"/>
<evidence type="ECO:0000259" key="11">
    <source>
        <dbReference type="Pfam" id="PF21088"/>
    </source>
</evidence>
<gene>
    <name evidence="12" type="ORF">CDOO_10720</name>
</gene>
<dbReference type="EMBL" id="CP006764">
    <property type="protein sequence ID" value="AIT61688.1"/>
    <property type="molecule type" value="Genomic_DNA"/>
</dbReference>
<keyword evidence="4 8" id="KW-0812">Transmembrane</keyword>
<dbReference type="AlphaFoldDB" id="A0A097IHT4"/>
<dbReference type="Pfam" id="PF21088">
    <property type="entry name" value="MS_channel_1st"/>
    <property type="match status" value="1"/>
</dbReference>
<dbReference type="SUPFAM" id="SSF50182">
    <property type="entry name" value="Sm-like ribonucleoproteins"/>
    <property type="match status" value="1"/>
</dbReference>
<dbReference type="Pfam" id="PF21082">
    <property type="entry name" value="MS_channel_3rd"/>
    <property type="match status" value="1"/>
</dbReference>
<dbReference type="KEGG" id="cdo:CDOO_10720"/>
<dbReference type="InterPro" id="IPR045276">
    <property type="entry name" value="YbiO_bact"/>
</dbReference>
<dbReference type="InterPro" id="IPR049142">
    <property type="entry name" value="MS_channel_1st"/>
</dbReference>
<dbReference type="SUPFAM" id="SSF82861">
    <property type="entry name" value="Mechanosensitive channel protein MscS (YggB), transmembrane region"/>
    <property type="match status" value="1"/>
</dbReference>
<organism evidence="12 13">
    <name type="scientific">Corynebacterium doosanense CAU 212 = DSM 45436</name>
    <dbReference type="NCBI Taxonomy" id="558173"/>
    <lineage>
        <taxon>Bacteria</taxon>
        <taxon>Bacillati</taxon>
        <taxon>Actinomycetota</taxon>
        <taxon>Actinomycetes</taxon>
        <taxon>Mycobacteriales</taxon>
        <taxon>Corynebacteriaceae</taxon>
        <taxon>Corynebacterium</taxon>
    </lineage>
</organism>
<keyword evidence="5 8" id="KW-1133">Transmembrane helix</keyword>
<dbReference type="Proteomes" id="UP000029914">
    <property type="component" value="Chromosome"/>
</dbReference>
<evidence type="ECO:0000313" key="13">
    <source>
        <dbReference type="Proteomes" id="UP000029914"/>
    </source>
</evidence>
<evidence type="ECO:0000256" key="3">
    <source>
        <dbReference type="ARBA" id="ARBA00022475"/>
    </source>
</evidence>
<comment type="subcellular location">
    <subcellularLocation>
        <location evidence="1">Cell membrane</location>
        <topology evidence="1">Multi-pass membrane protein</topology>
    </subcellularLocation>
</comment>
<evidence type="ECO:0000256" key="2">
    <source>
        <dbReference type="ARBA" id="ARBA00008017"/>
    </source>
</evidence>
<reference evidence="12 13" key="1">
    <citation type="submission" date="2013-09" db="EMBL/GenBank/DDBJ databases">
        <title>Complete genome sequence of Corynebacterium doosanense CAU 212(T) (=DSM 45436(T)), isolated from activated sludge.</title>
        <authorList>
            <person name="Schaffert L."/>
            <person name="Albersmeier A."/>
            <person name="Kalinowski J."/>
            <person name="Ruckert C."/>
        </authorList>
    </citation>
    <scope>NUCLEOTIDE SEQUENCE [LARGE SCALE GENOMIC DNA]</scope>
    <source>
        <strain evidence="12 13">CAU 212</strain>
    </source>
</reference>
<protein>
    <submittedName>
        <fullName evidence="12">Mechanosensitive ion channel protein MscS</fullName>
    </submittedName>
</protein>
<comment type="similarity">
    <text evidence="2">Belongs to the MscS (TC 1.A.23) family.</text>
</comment>
<dbReference type="OrthoDB" id="4638917at2"/>
<dbReference type="eggNOG" id="COG0668">
    <property type="taxonomic scope" value="Bacteria"/>
</dbReference>
<dbReference type="InterPro" id="IPR011066">
    <property type="entry name" value="MscS_channel_C_sf"/>
</dbReference>
<dbReference type="RefSeq" id="WP_018020615.1">
    <property type="nucleotide sequence ID" value="NZ_AQUX01000001.1"/>
</dbReference>
<dbReference type="STRING" id="558173.CDOO_10720"/>
<evidence type="ECO:0000256" key="1">
    <source>
        <dbReference type="ARBA" id="ARBA00004651"/>
    </source>
</evidence>
<dbReference type="FunFam" id="2.30.30.60:FF:000001">
    <property type="entry name" value="MscS Mechanosensitive ion channel"/>
    <property type="match status" value="1"/>
</dbReference>
<keyword evidence="6 8" id="KW-0472">Membrane</keyword>
<evidence type="ECO:0000313" key="12">
    <source>
        <dbReference type="EMBL" id="AIT61688.1"/>
    </source>
</evidence>
<evidence type="ECO:0000256" key="6">
    <source>
        <dbReference type="ARBA" id="ARBA00023136"/>
    </source>
</evidence>
<feature type="domain" description="Mechanosensitive ion channel MscS" evidence="9">
    <location>
        <begin position="168"/>
        <end position="231"/>
    </location>
</feature>
<keyword evidence="3" id="KW-1003">Cell membrane</keyword>
<feature type="transmembrane region" description="Helical" evidence="8">
    <location>
        <begin position="119"/>
        <end position="141"/>
    </location>
</feature>
<dbReference type="SUPFAM" id="SSF82689">
    <property type="entry name" value="Mechanosensitive channel protein MscS (YggB), C-terminal domain"/>
    <property type="match status" value="1"/>
</dbReference>
<evidence type="ECO:0000259" key="9">
    <source>
        <dbReference type="Pfam" id="PF00924"/>
    </source>
</evidence>
<accession>A0A097IHT4</accession>
<dbReference type="InterPro" id="IPR006685">
    <property type="entry name" value="MscS_channel_2nd"/>
</dbReference>
<dbReference type="InterPro" id="IPR023408">
    <property type="entry name" value="MscS_beta-dom_sf"/>
</dbReference>
<feature type="transmembrane region" description="Helical" evidence="8">
    <location>
        <begin position="39"/>
        <end position="60"/>
    </location>
</feature>
<name>A0A097IHT4_9CORY</name>
<dbReference type="Gene3D" id="2.30.30.60">
    <property type="match status" value="1"/>
</dbReference>
<evidence type="ECO:0000256" key="5">
    <source>
        <dbReference type="ARBA" id="ARBA00022989"/>
    </source>
</evidence>
<feature type="domain" description="Mechanosensitive ion channel transmembrane helices 2/3" evidence="11">
    <location>
        <begin position="130"/>
        <end position="166"/>
    </location>
</feature>
<feature type="compositionally biased region" description="Basic residues" evidence="7">
    <location>
        <begin position="77"/>
        <end position="88"/>
    </location>
</feature>